<evidence type="ECO:0000259" key="2">
    <source>
        <dbReference type="Pfam" id="PF24551"/>
    </source>
</evidence>
<evidence type="ECO:0000313" key="3">
    <source>
        <dbReference type="EMBL" id="QCY47666.1"/>
    </source>
</evidence>
<dbReference type="EMBL" id="CP034412">
    <property type="protein sequence ID" value="QCY47666.1"/>
    <property type="molecule type" value="Genomic_DNA"/>
</dbReference>
<sequence length="82" mass="9288">MLNIDDLRPGDRVVLRYRLDQPAPTGHGETLTDALGEIVTVTETSVSVQTRREVVTVKRSRITHAKRVPPPPPRRARRPQQQ</sequence>
<organism evidence="3 4">
    <name type="scientific">Glutamicibacter creatinolyticus</name>
    <dbReference type="NCBI Taxonomy" id="162496"/>
    <lineage>
        <taxon>Bacteria</taxon>
        <taxon>Bacillati</taxon>
        <taxon>Actinomycetota</taxon>
        <taxon>Actinomycetes</taxon>
        <taxon>Micrococcales</taxon>
        <taxon>Micrococcaceae</taxon>
        <taxon>Glutamicibacter</taxon>
    </lineage>
</organism>
<dbReference type="AlphaFoldDB" id="A0A5B7WU88"/>
<feature type="region of interest" description="Disordered" evidence="1">
    <location>
        <begin position="59"/>
        <end position="82"/>
    </location>
</feature>
<keyword evidence="4" id="KW-1185">Reference proteome</keyword>
<dbReference type="KEGG" id="gcr:GcLGCM259_1951"/>
<evidence type="ECO:0000313" key="4">
    <source>
        <dbReference type="Proteomes" id="UP000307000"/>
    </source>
</evidence>
<proteinExistence type="predicted"/>
<feature type="domain" description="Histone acetyltransferase Rv0428c-like SH3" evidence="2">
    <location>
        <begin position="8"/>
        <end position="65"/>
    </location>
</feature>
<dbReference type="InterPro" id="IPR056934">
    <property type="entry name" value="SH3_Rv0428c"/>
</dbReference>
<name>A0A5B7WU88_9MICC</name>
<dbReference type="Proteomes" id="UP000307000">
    <property type="component" value="Chromosome"/>
</dbReference>
<dbReference type="Pfam" id="PF24551">
    <property type="entry name" value="SH3_Rv0428c"/>
    <property type="match status" value="1"/>
</dbReference>
<protein>
    <recommendedName>
        <fullName evidence="2">Histone acetyltransferase Rv0428c-like SH3 domain-containing protein</fullName>
    </recommendedName>
</protein>
<gene>
    <name evidence="3" type="ORF">GcLGCM259_1951</name>
</gene>
<reference evidence="3 4" key="1">
    <citation type="submission" date="2018-12" db="EMBL/GenBank/DDBJ databases">
        <title>Complete Genome Sequence of Glutamicibacter creatinolyticus strain LGCM259,isolated from an abscess of a 12-year-old mare in Italy.</title>
        <authorList>
            <person name="Santos R.G."/>
            <person name="Silva A.L."/>
            <person name="Seyffert N."/>
            <person name="Castro T.L.P."/>
            <person name="Attili A.R."/>
            <person name="Rifici C."/>
            <person name="Mazzullo G."/>
            <person name="Brenig B."/>
            <person name="Venanzi F."/>
            <person name="Azevedo V."/>
        </authorList>
    </citation>
    <scope>NUCLEOTIDE SEQUENCE [LARGE SCALE GENOMIC DNA]</scope>
    <source>
        <strain evidence="3 4">LGCM 259</strain>
    </source>
</reference>
<evidence type="ECO:0000256" key="1">
    <source>
        <dbReference type="SAM" id="MobiDB-lite"/>
    </source>
</evidence>
<accession>A0A5B7WU88</accession>